<feature type="domain" description="Spore protein YkvP/CgeB glycosyl transferase-like" evidence="1">
    <location>
        <begin position="267"/>
        <end position="393"/>
    </location>
</feature>
<reference evidence="2 3" key="1">
    <citation type="submission" date="2018-05" db="EMBL/GenBank/DDBJ databases">
        <title>Genetic diversity of glacier-inhabiting Cryobacterium bacteria in China and description of Cryobacterium mengkeensis sp. nov. and Arthrobacter glacialis sp. nov.</title>
        <authorList>
            <person name="Liu Q."/>
            <person name="Xin Y.-H."/>
        </authorList>
    </citation>
    <scope>NUCLEOTIDE SEQUENCE [LARGE SCALE GENOMIC DNA]</scope>
    <source>
        <strain evidence="2 3">GP3</strain>
    </source>
</reference>
<dbReference type="GO" id="GO:0016740">
    <property type="term" value="F:transferase activity"/>
    <property type="evidence" value="ECO:0007669"/>
    <property type="project" value="UniProtKB-KW"/>
</dbReference>
<evidence type="ECO:0000259" key="1">
    <source>
        <dbReference type="Pfam" id="PF13524"/>
    </source>
</evidence>
<sequence length="633" mass="70734">MYTSQDFRTAVWHLRQGGTAQYKEWRARRRSELGFASPKDTQGVEGGWIGKGKKRRLSFAEAALPQGAPRLKDLRVGIVLDDFSAMAFAFEWDQVPLDPAAGPEQLDGLDLVFIESAWAGNSRLWRGKIAGNNGPSEQFIELLSAARHRNIPTVFWNKEDPPHYDDFLPAARLFDFVFTSDEGRIESYRRDLGHNRIAVLPFAAQPAVHNPVRPSKGWHHRDVAFAGMYFAHKYPERREQMDLLLSGAMDVSAKMKSGLEIFSRQLGGSPEYQFPAPLDSRVVGSLTYQQMLSAYKAYKVFLNVNSVVDSESMCARRIFEISAAGTPVISAPSAAIRNFFSAEEVPVATTRAEAGHLSRALVANHELNDRTAHLAQRRIWQHHTYAHRVETVLESALPNRLTESNRPSVSALVPTIRPEQIEHVFKTLANQVGVRAQLVLLTHGFELPTGELAHLQEKYDVEDVVLLTSGRDVSLGECLNRCVAASAGQVLTKMDDDDHYGSNYLSDQLFALDYSGADIVGKQAHYMHLKASNATILRFGHKEHRFTDFVMGPTIMGHRRVFDESPFPGLGIGEDTGFLRNARDAGFQIYSSDRFNFYQVRSGSGHTWQANDAEMLASGELKFYGGPNDHVDI</sequence>
<proteinExistence type="predicted"/>
<dbReference type="EMBL" id="QHLZ01000014">
    <property type="protein sequence ID" value="PXA64221.1"/>
    <property type="molecule type" value="Genomic_DNA"/>
</dbReference>
<protein>
    <submittedName>
        <fullName evidence="2">Glycosyltransferase</fullName>
    </submittedName>
</protein>
<keyword evidence="2" id="KW-0808">Transferase</keyword>
<dbReference type="SUPFAM" id="SSF53448">
    <property type="entry name" value="Nucleotide-diphospho-sugar transferases"/>
    <property type="match status" value="1"/>
</dbReference>
<dbReference type="SUPFAM" id="SSF53756">
    <property type="entry name" value="UDP-Glycosyltransferase/glycogen phosphorylase"/>
    <property type="match status" value="1"/>
</dbReference>
<dbReference type="InterPro" id="IPR029044">
    <property type="entry name" value="Nucleotide-diphossugar_trans"/>
</dbReference>
<keyword evidence="3" id="KW-1185">Reference proteome</keyword>
<organism evidence="2 3">
    <name type="scientific">Arthrobacter psychrochitiniphilus</name>
    <dbReference type="NCBI Taxonomy" id="291045"/>
    <lineage>
        <taxon>Bacteria</taxon>
        <taxon>Bacillati</taxon>
        <taxon>Actinomycetota</taxon>
        <taxon>Actinomycetes</taxon>
        <taxon>Micrococcales</taxon>
        <taxon>Micrococcaceae</taxon>
        <taxon>Arthrobacter</taxon>
    </lineage>
</organism>
<dbReference type="Gene3D" id="3.90.550.10">
    <property type="entry name" value="Spore Coat Polysaccharide Biosynthesis Protein SpsA, Chain A"/>
    <property type="match status" value="1"/>
</dbReference>
<comment type="caution">
    <text evidence="2">The sequence shown here is derived from an EMBL/GenBank/DDBJ whole genome shotgun (WGS) entry which is preliminary data.</text>
</comment>
<evidence type="ECO:0000313" key="3">
    <source>
        <dbReference type="Proteomes" id="UP000246303"/>
    </source>
</evidence>
<dbReference type="InterPro" id="IPR055259">
    <property type="entry name" value="YkvP/CgeB_Glyco_trans-like"/>
</dbReference>
<dbReference type="AlphaFoldDB" id="A0A2V3DNI6"/>
<dbReference type="OrthoDB" id="6713581at2"/>
<dbReference type="Proteomes" id="UP000246303">
    <property type="component" value="Unassembled WGS sequence"/>
</dbReference>
<dbReference type="Pfam" id="PF13524">
    <property type="entry name" value="Glyco_trans_1_2"/>
    <property type="match status" value="1"/>
</dbReference>
<name>A0A2V3DNI6_9MICC</name>
<dbReference type="RefSeq" id="WP_110107508.1">
    <property type="nucleotide sequence ID" value="NZ_JACBZZ010000001.1"/>
</dbReference>
<gene>
    <name evidence="2" type="ORF">CVS29_16490</name>
</gene>
<evidence type="ECO:0000313" key="2">
    <source>
        <dbReference type="EMBL" id="PXA64221.1"/>
    </source>
</evidence>
<accession>A0A2V3DNI6</accession>